<evidence type="ECO:0000256" key="3">
    <source>
        <dbReference type="SAM" id="MobiDB-lite"/>
    </source>
</evidence>
<feature type="compositionally biased region" description="Basic residues" evidence="3">
    <location>
        <begin position="79"/>
        <end position="89"/>
    </location>
</feature>
<feature type="compositionally biased region" description="Pro residues" evidence="3">
    <location>
        <begin position="1549"/>
        <end position="1559"/>
    </location>
</feature>
<dbReference type="GO" id="GO:0003677">
    <property type="term" value="F:DNA binding"/>
    <property type="evidence" value="ECO:0007669"/>
    <property type="project" value="InterPro"/>
</dbReference>
<comment type="caution">
    <text evidence="5">The sequence shown here is derived from an EMBL/GenBank/DDBJ whole genome shotgun (WGS) entry which is preliminary data.</text>
</comment>
<feature type="compositionally biased region" description="Polar residues" evidence="3">
    <location>
        <begin position="824"/>
        <end position="859"/>
    </location>
</feature>
<feature type="compositionally biased region" description="Polar residues" evidence="3">
    <location>
        <begin position="713"/>
        <end position="736"/>
    </location>
</feature>
<feature type="compositionally biased region" description="Gly residues" evidence="3">
    <location>
        <begin position="1648"/>
        <end position="1671"/>
    </location>
</feature>
<feature type="compositionally biased region" description="Polar residues" evidence="3">
    <location>
        <begin position="12"/>
        <end position="21"/>
    </location>
</feature>
<feature type="compositionally biased region" description="Basic and acidic residues" evidence="3">
    <location>
        <begin position="684"/>
        <end position="696"/>
    </location>
</feature>
<protein>
    <recommendedName>
        <fullName evidence="4">HhH-GPD domain-containing protein</fullName>
    </recommendedName>
</protein>
<feature type="compositionally biased region" description="Acidic residues" evidence="3">
    <location>
        <begin position="1429"/>
        <end position="1442"/>
    </location>
</feature>
<feature type="compositionally biased region" description="Acidic residues" evidence="3">
    <location>
        <begin position="659"/>
        <end position="673"/>
    </location>
</feature>
<feature type="compositionally biased region" description="Acidic residues" evidence="3">
    <location>
        <begin position="507"/>
        <end position="523"/>
    </location>
</feature>
<feature type="compositionally biased region" description="Polar residues" evidence="3">
    <location>
        <begin position="1210"/>
        <end position="1221"/>
    </location>
</feature>
<feature type="compositionally biased region" description="Low complexity" evidence="3">
    <location>
        <begin position="214"/>
        <end position="228"/>
    </location>
</feature>
<dbReference type="SUPFAM" id="SSF48150">
    <property type="entry name" value="DNA-glycosylase"/>
    <property type="match status" value="1"/>
</dbReference>
<feature type="compositionally biased region" description="Acidic residues" evidence="3">
    <location>
        <begin position="411"/>
        <end position="427"/>
    </location>
</feature>
<feature type="region of interest" description="Disordered" evidence="3">
    <location>
        <begin position="373"/>
        <end position="392"/>
    </location>
</feature>
<dbReference type="Gene3D" id="1.10.340.30">
    <property type="entry name" value="Hypothetical protein, domain 2"/>
    <property type="match status" value="1"/>
</dbReference>
<evidence type="ECO:0000259" key="4">
    <source>
        <dbReference type="Pfam" id="PF00730"/>
    </source>
</evidence>
<feature type="compositionally biased region" description="Low complexity" evidence="3">
    <location>
        <begin position="96"/>
        <end position="110"/>
    </location>
</feature>
<evidence type="ECO:0000313" key="6">
    <source>
        <dbReference type="Proteomes" id="UP000270230"/>
    </source>
</evidence>
<organism evidence="5 6">
    <name type="scientific">Hortaea werneckii</name>
    <name type="common">Black yeast</name>
    <name type="synonym">Cladosporium werneckii</name>
    <dbReference type="NCBI Taxonomy" id="91943"/>
    <lineage>
        <taxon>Eukaryota</taxon>
        <taxon>Fungi</taxon>
        <taxon>Dikarya</taxon>
        <taxon>Ascomycota</taxon>
        <taxon>Pezizomycotina</taxon>
        <taxon>Dothideomycetes</taxon>
        <taxon>Dothideomycetidae</taxon>
        <taxon>Mycosphaerellales</taxon>
        <taxon>Teratosphaeriaceae</taxon>
        <taxon>Hortaea</taxon>
    </lineage>
</organism>
<feature type="compositionally biased region" description="Polar residues" evidence="3">
    <location>
        <begin position="291"/>
        <end position="314"/>
    </location>
</feature>
<feature type="compositionally biased region" description="Low complexity" evidence="3">
    <location>
        <begin position="1510"/>
        <end position="1531"/>
    </location>
</feature>
<feature type="compositionally biased region" description="Polar residues" evidence="3">
    <location>
        <begin position="584"/>
        <end position="594"/>
    </location>
</feature>
<feature type="compositionally biased region" description="Acidic residues" evidence="3">
    <location>
        <begin position="261"/>
        <end position="275"/>
    </location>
</feature>
<feature type="compositionally biased region" description="Polar residues" evidence="3">
    <location>
        <begin position="916"/>
        <end position="931"/>
    </location>
</feature>
<dbReference type="GO" id="GO:0006285">
    <property type="term" value="P:base-excision repair, AP site formation"/>
    <property type="evidence" value="ECO:0007669"/>
    <property type="project" value="UniProtKB-ARBA"/>
</dbReference>
<feature type="region of interest" description="Disordered" evidence="3">
    <location>
        <begin position="1064"/>
        <end position="1299"/>
    </location>
</feature>
<feature type="region of interest" description="Disordered" evidence="3">
    <location>
        <begin position="1648"/>
        <end position="1677"/>
    </location>
</feature>
<feature type="region of interest" description="Disordered" evidence="3">
    <location>
        <begin position="1"/>
        <end position="367"/>
    </location>
</feature>
<feature type="domain" description="HhH-GPD" evidence="4">
    <location>
        <begin position="1329"/>
        <end position="1394"/>
    </location>
</feature>
<evidence type="ECO:0000256" key="2">
    <source>
        <dbReference type="ARBA" id="ARBA00023242"/>
    </source>
</evidence>
<dbReference type="InterPro" id="IPR045138">
    <property type="entry name" value="MeCP2/MBD4"/>
</dbReference>
<proteinExistence type="predicted"/>
<dbReference type="Proteomes" id="UP000270230">
    <property type="component" value="Unassembled WGS sequence"/>
</dbReference>
<feature type="region of interest" description="Disordered" evidence="3">
    <location>
        <begin position="402"/>
        <end position="1005"/>
    </location>
</feature>
<sequence length="1677" mass="178332">MAKKRQRHSLGNGANQASSQHSPKKQKLVDGHARQPGPSTPSANTNGEGQKRTGPSDDQKAREQNFVAKTPSAEAPSHLSRKQRKRWRKRLEEAGEAAAAQYAAQAFAEGNSEQASNQSPAPATNVADSARKPVSKDLMRKVTATTLATPPRKRWIEMDAQLSRTSKQEERKGIRKVGNSSSPSKGKSAKVEASRKDAPLKEGVSKASEVAPTSQPSVNSASNSSGNNEVKRDTPPVEKLPGSIAGPHQRSSNSKNTTNEDASDDSDNETDDASDESSNHESKGALPGSAKLSTAPPQSEGASTNSDAATSSEAKANPPATAAPGNSLLETLRTTSEIPYSSSVRTSPVAPSLSSFGASLRNSYGGPGGSLAFTAPVGTKPTSVPTTNVREDVRTVFDRFSAFVSGHDGGDSDDDDDEDDESSSDESDVVKDAKPASGRRTGVPFDEQSRASSAEDAKSMSPSGGSEGREIRGKHQASAEASATVTDLPGSGMVEQRQPTPKRDPAAEESTDAGSDAESESADSDSSKRTTTGTKPMPQLDGADPGASATHHRNAADEPDQSSGETESDSEETNNAVPVPASPARQQKSNSGSERQPVAVKTAIEGDGANVESANDNTPEVVDVQDQMSTSTSSASNAGEGNDNVRNENEEQSLHQDDSAGETESEAEGEEPSLDVKPASPAKYDIHDSVGPDGHSRIGTRSESLQHPKKTRTTSPLQKVEPSMQTNDQPTANPSRSRAEPHTDGAKDMTAARDPSAKPKGVDQAAASDDSSESDSENDENWPSLLLHRSSISHSSPQATRSQRSRDHEPNSERDSGSGEDDTPASQIQRELGQEQTDPASSGTVIVPDSTNTSQQTKGANGDAVDIQSDGDDNETDDAGAKIQSSQADKRRAETAKAPTAFTPINAAAEAHSKANIGSRSTRASPNNKKQISFLDQRPGSAGSEPTQTAAFPDRMGDDDINQTIDEISRDVLKNSTRPLPPSKNLSQSAQTSADDPNSGDLTFDPSLHELEHQLAAHHRVAKEVSIPLPDPRLFKNVIVYCSREVPVFKPHLEVGLSSLERTDRGVEGHGDASGADAMQNMVGKTDGEHQDTNMSGVGLPLLQKQDSSSSLSELGPSPSPPATQSKVSSAMHDQPTEVADKTPRSQEDLSQVEIVGKESENVGNAEGDRGRDVVPPTEVRKKRKMTGMTSKHFSPPKRTTRARAKKETPVQTPSQETNRAVVSGDGIEAGAEPTSDTAEPPTPATRKPRPKRKATGRKSNHFLPFDLLDRVDLPLPPPPSSTTSPTRPRPVPGISRAPIPPISSPTFGIIQEKLHKEPFWLLIATTFLNQTSGRAAVPVFWALKNRFPTPDALAEAEYEVVLEMIRHLGLQRQRAKRVIAMARVWRLQPPVRGRRFRTKDYPAKGDHFGFNVRGRGGKGKGKKGRGEENEEEKDGEDGDGNGEERKDIAGGDGGSNEAVSGLEGDTTECKGSLEIGHIPGCGRYAYDSWRIFCRDVLRGVAEDYNGKGAISSAPPTTSTASSTAPASADAARAEAEAEIPTPSTSHHPLPPPPPPHEIQPPNKTPASKEEGEEVAVPFEPEWKRVLPQDKELIATLRWMWLREGWIWDPSSGAKRPATLEEMHRARRGEMEVQDLRERKFAERALLVGGGGEDGGEDGGSGGNRGVGGVGEEGEGM</sequence>
<keyword evidence="2" id="KW-0539">Nucleus</keyword>
<feature type="compositionally biased region" description="Low complexity" evidence="3">
    <location>
        <begin position="1539"/>
        <end position="1548"/>
    </location>
</feature>
<dbReference type="Pfam" id="PF00730">
    <property type="entry name" value="HhH-GPD"/>
    <property type="match status" value="1"/>
</dbReference>
<dbReference type="InterPro" id="IPR011257">
    <property type="entry name" value="DNA_glycosylase"/>
</dbReference>
<comment type="subcellular location">
    <subcellularLocation>
        <location evidence="1">Nucleus</location>
    </subcellularLocation>
</comment>
<feature type="compositionally biased region" description="Low complexity" evidence="3">
    <location>
        <begin position="1282"/>
        <end position="1298"/>
    </location>
</feature>
<feature type="compositionally biased region" description="Acidic residues" evidence="3">
    <location>
        <begin position="869"/>
        <end position="878"/>
    </location>
</feature>
<feature type="compositionally biased region" description="Low complexity" evidence="3">
    <location>
        <begin position="784"/>
        <end position="796"/>
    </location>
</feature>
<feature type="compositionally biased region" description="Basic and acidic residues" evidence="3">
    <location>
        <begin position="129"/>
        <end position="140"/>
    </location>
</feature>
<gene>
    <name evidence="5" type="ORF">D0865_06057</name>
</gene>
<reference evidence="5 6" key="1">
    <citation type="journal article" date="2018" name="BMC Genomics">
        <title>Genomic evidence for intraspecific hybridization in a clonal and extremely halotolerant yeast.</title>
        <authorList>
            <person name="Gostincar C."/>
            <person name="Stajich J.E."/>
            <person name="Zupancic J."/>
            <person name="Zalar P."/>
            <person name="Gunde-Cimerman N."/>
        </authorList>
    </citation>
    <scope>NUCLEOTIDE SEQUENCE [LARGE SCALE GENOMIC DNA]</scope>
    <source>
        <strain evidence="5 6">EXF-151</strain>
    </source>
</reference>
<dbReference type="EMBL" id="QWIN01000427">
    <property type="protein sequence ID" value="RMY51935.1"/>
    <property type="molecule type" value="Genomic_DNA"/>
</dbReference>
<dbReference type="PANTHER" id="PTHR15074">
    <property type="entry name" value="METHYL-CPG-BINDING PROTEIN"/>
    <property type="match status" value="1"/>
</dbReference>
<feature type="compositionally biased region" description="Basic and acidic residues" evidence="3">
    <location>
        <begin position="804"/>
        <end position="817"/>
    </location>
</feature>
<feature type="compositionally biased region" description="Basic residues" evidence="3">
    <location>
        <begin position="1247"/>
        <end position="1261"/>
    </location>
</feature>
<feature type="compositionally biased region" description="Low complexity" evidence="3">
    <location>
        <begin position="1100"/>
        <end position="1117"/>
    </location>
</feature>
<feature type="compositionally biased region" description="Basic and acidic residues" evidence="3">
    <location>
        <begin position="737"/>
        <end position="761"/>
    </location>
</feature>
<dbReference type="PANTHER" id="PTHR15074:SF0">
    <property type="entry name" value="METHYL-CPG-BINDING DOMAIN PROTEIN 4-LIKE PROTEIN"/>
    <property type="match status" value="1"/>
</dbReference>
<dbReference type="VEuPathDB" id="FungiDB:BTJ68_13492"/>
<dbReference type="InterPro" id="IPR003265">
    <property type="entry name" value="HhH-GPD_domain"/>
</dbReference>
<feature type="region of interest" description="Disordered" evidence="3">
    <location>
        <begin position="1506"/>
        <end position="1576"/>
    </location>
</feature>
<feature type="compositionally biased region" description="Basic and acidic residues" evidence="3">
    <location>
        <begin position="49"/>
        <end position="63"/>
    </location>
</feature>
<feature type="compositionally biased region" description="Basic and acidic residues" evidence="3">
    <location>
        <begin position="1399"/>
        <end position="1408"/>
    </location>
</feature>
<accession>A0A3M7CIQ9</accession>
<feature type="compositionally biased region" description="Polar residues" evidence="3">
    <location>
        <begin position="111"/>
        <end position="122"/>
    </location>
</feature>
<feature type="compositionally biased region" description="Polar residues" evidence="3">
    <location>
        <begin position="974"/>
        <end position="996"/>
    </location>
</feature>
<dbReference type="OrthoDB" id="10265068at2759"/>
<evidence type="ECO:0000313" key="5">
    <source>
        <dbReference type="EMBL" id="RMY51935.1"/>
    </source>
</evidence>
<feature type="compositionally biased region" description="Basic and acidic residues" evidence="3">
    <location>
        <begin position="1156"/>
        <end position="1173"/>
    </location>
</feature>
<evidence type="ECO:0000256" key="1">
    <source>
        <dbReference type="ARBA" id="ARBA00004123"/>
    </source>
</evidence>
<feature type="compositionally biased region" description="Basic and acidic residues" evidence="3">
    <location>
        <begin position="447"/>
        <end position="458"/>
    </location>
</feature>
<feature type="compositionally biased region" description="Polar residues" evidence="3">
    <location>
        <begin position="626"/>
        <end position="639"/>
    </location>
</feature>
<feature type="region of interest" description="Disordered" evidence="3">
    <location>
        <begin position="1397"/>
        <end position="1464"/>
    </location>
</feature>
<feature type="compositionally biased region" description="Acidic residues" evidence="3">
    <location>
        <begin position="770"/>
        <end position="780"/>
    </location>
</feature>
<feature type="compositionally biased region" description="Polar residues" evidence="3">
    <location>
        <begin position="352"/>
        <end position="362"/>
    </location>
</feature>
<feature type="compositionally biased region" description="Basic residues" evidence="3">
    <location>
        <begin position="1195"/>
        <end position="1205"/>
    </location>
</feature>
<name>A0A3M7CIQ9_HORWE</name>
<feature type="compositionally biased region" description="Basic and acidic residues" evidence="3">
    <location>
        <begin position="189"/>
        <end position="204"/>
    </location>
</feature>
<feature type="compositionally biased region" description="Basic and acidic residues" evidence="3">
    <location>
        <begin position="643"/>
        <end position="658"/>
    </location>
</feature>
<dbReference type="GO" id="GO:0003824">
    <property type="term" value="F:catalytic activity"/>
    <property type="evidence" value="ECO:0007669"/>
    <property type="project" value="InterPro"/>
</dbReference>
<dbReference type="GO" id="GO:0005634">
    <property type="term" value="C:nucleus"/>
    <property type="evidence" value="ECO:0007669"/>
    <property type="project" value="UniProtKB-SubCell"/>
</dbReference>
<feature type="compositionally biased region" description="Polar residues" evidence="3">
    <location>
        <begin position="328"/>
        <end position="346"/>
    </location>
</feature>
<feature type="compositionally biased region" description="Basic and acidic residues" evidence="3">
    <location>
        <begin position="1135"/>
        <end position="1148"/>
    </location>
</feature>